<feature type="domain" description="N-acetyltransferase" evidence="1">
    <location>
        <begin position="5"/>
        <end position="219"/>
    </location>
</feature>
<dbReference type="AlphaFoldDB" id="A0A9W8YZ41"/>
<dbReference type="PANTHER" id="PTHR42791">
    <property type="entry name" value="GNAT FAMILY ACETYLTRANSFERASE"/>
    <property type="match status" value="1"/>
</dbReference>
<dbReference type="InterPro" id="IPR052523">
    <property type="entry name" value="Trichothecene_AcTrans"/>
</dbReference>
<dbReference type="Proteomes" id="UP001140453">
    <property type="component" value="Unassembled WGS sequence"/>
</dbReference>
<evidence type="ECO:0000313" key="3">
    <source>
        <dbReference type="Proteomes" id="UP001140453"/>
    </source>
</evidence>
<dbReference type="GO" id="GO:0016747">
    <property type="term" value="F:acyltransferase activity, transferring groups other than amino-acyl groups"/>
    <property type="evidence" value="ECO:0007669"/>
    <property type="project" value="InterPro"/>
</dbReference>
<name>A0A9W8YZ41_9PEZI</name>
<dbReference type="Gene3D" id="3.40.630.30">
    <property type="match status" value="1"/>
</dbReference>
<sequence>MSSPLHLRDARKDEMYSLIALAGRAFKGRAFSDALFPPHLQTYPNEELDFRAERQLRRFDKEDLHYLVVADEADTPVGWAIWQSPSISETKPGEPEGAGAALRAALPKDLPKGLDLAVLAELEKGTEVLDKTLQDALGQDGYKQAWYLDAIAVDPDHQRRGIAKMLMQWGHERADAEHRNVRLMSSEKGSNLYRAVGYEEVGSVECCGAMEYAFIRKAA</sequence>
<dbReference type="Pfam" id="PF13508">
    <property type="entry name" value="Acetyltransf_7"/>
    <property type="match status" value="1"/>
</dbReference>
<dbReference type="PANTHER" id="PTHR42791:SF2">
    <property type="entry name" value="N-ACETYLTRANSFERASE DOMAIN-CONTAINING PROTEIN"/>
    <property type="match status" value="1"/>
</dbReference>
<reference evidence="2" key="1">
    <citation type="submission" date="2022-10" db="EMBL/GenBank/DDBJ databases">
        <title>Tapping the CABI collections for fungal endophytes: first genome assemblies for Collariella, Neodidymelliopsis, Ascochyta clinopodiicola, Didymella pomorum, Didymosphaeria variabile, Neocosmospora piperis and Neocucurbitaria cava.</title>
        <authorList>
            <person name="Hill R."/>
        </authorList>
    </citation>
    <scope>NUCLEOTIDE SEQUENCE</scope>
    <source>
        <strain evidence="2">IMI 355082</strain>
    </source>
</reference>
<dbReference type="InterPro" id="IPR016181">
    <property type="entry name" value="Acyl_CoA_acyltransferase"/>
</dbReference>
<evidence type="ECO:0000259" key="1">
    <source>
        <dbReference type="PROSITE" id="PS51186"/>
    </source>
</evidence>
<protein>
    <recommendedName>
        <fullName evidence="1">N-acetyltransferase domain-containing protein</fullName>
    </recommendedName>
</protein>
<dbReference type="EMBL" id="JAPEVB010000002">
    <property type="protein sequence ID" value="KAJ4393365.1"/>
    <property type="molecule type" value="Genomic_DNA"/>
</dbReference>
<evidence type="ECO:0000313" key="2">
    <source>
        <dbReference type="EMBL" id="KAJ4393365.1"/>
    </source>
</evidence>
<keyword evidence="3" id="KW-1185">Reference proteome</keyword>
<dbReference type="OrthoDB" id="10017208at2759"/>
<proteinExistence type="predicted"/>
<dbReference type="SUPFAM" id="SSF55729">
    <property type="entry name" value="Acyl-CoA N-acyltransferases (Nat)"/>
    <property type="match status" value="1"/>
</dbReference>
<accession>A0A9W8YZ41</accession>
<dbReference type="CDD" id="cd04301">
    <property type="entry name" value="NAT_SF"/>
    <property type="match status" value="1"/>
</dbReference>
<dbReference type="PROSITE" id="PS51186">
    <property type="entry name" value="GNAT"/>
    <property type="match status" value="1"/>
</dbReference>
<organism evidence="2 3">
    <name type="scientific">Gnomoniopsis smithogilvyi</name>
    <dbReference type="NCBI Taxonomy" id="1191159"/>
    <lineage>
        <taxon>Eukaryota</taxon>
        <taxon>Fungi</taxon>
        <taxon>Dikarya</taxon>
        <taxon>Ascomycota</taxon>
        <taxon>Pezizomycotina</taxon>
        <taxon>Sordariomycetes</taxon>
        <taxon>Sordariomycetidae</taxon>
        <taxon>Diaporthales</taxon>
        <taxon>Gnomoniaceae</taxon>
        <taxon>Gnomoniopsis</taxon>
    </lineage>
</organism>
<comment type="caution">
    <text evidence="2">The sequence shown here is derived from an EMBL/GenBank/DDBJ whole genome shotgun (WGS) entry which is preliminary data.</text>
</comment>
<dbReference type="InterPro" id="IPR000182">
    <property type="entry name" value="GNAT_dom"/>
</dbReference>
<gene>
    <name evidence="2" type="ORF">N0V93_002573</name>
</gene>